<dbReference type="Proteomes" id="UP000574390">
    <property type="component" value="Unassembled WGS sequence"/>
</dbReference>
<feature type="non-terminal residue" evidence="3">
    <location>
        <position position="514"/>
    </location>
</feature>
<comment type="caution">
    <text evidence="3">The sequence shown here is derived from an EMBL/GenBank/DDBJ whole genome shotgun (WGS) entry which is preliminary data.</text>
</comment>
<dbReference type="AlphaFoldDB" id="A0A7J6S8X8"/>
<feature type="region of interest" description="Disordered" evidence="2">
    <location>
        <begin position="51"/>
        <end position="72"/>
    </location>
</feature>
<feature type="coiled-coil region" evidence="1">
    <location>
        <begin position="198"/>
        <end position="225"/>
    </location>
</feature>
<evidence type="ECO:0000256" key="2">
    <source>
        <dbReference type="SAM" id="MobiDB-lite"/>
    </source>
</evidence>
<feature type="region of interest" description="Disordered" evidence="2">
    <location>
        <begin position="419"/>
        <end position="453"/>
    </location>
</feature>
<feature type="region of interest" description="Disordered" evidence="2">
    <location>
        <begin position="479"/>
        <end position="514"/>
    </location>
</feature>
<evidence type="ECO:0000256" key="1">
    <source>
        <dbReference type="SAM" id="Coils"/>
    </source>
</evidence>
<organism evidence="3 4">
    <name type="scientific">Perkinsus olseni</name>
    <name type="common">Perkinsus atlanticus</name>
    <dbReference type="NCBI Taxonomy" id="32597"/>
    <lineage>
        <taxon>Eukaryota</taxon>
        <taxon>Sar</taxon>
        <taxon>Alveolata</taxon>
        <taxon>Perkinsozoa</taxon>
        <taxon>Perkinsea</taxon>
        <taxon>Perkinsida</taxon>
        <taxon>Perkinsidae</taxon>
        <taxon>Perkinsus</taxon>
    </lineage>
</organism>
<keyword evidence="1" id="KW-0175">Coiled coil</keyword>
<sequence>MSSKDRSNGQDCFRKIGTDEEELTMANSDRDGCMGRARRVLDVSDTALRHYGRQSAETQTSQNEAVHDGRSSRPAGVAMLDRLFEKHSYERFLETDWMLERWKLKGKEEGTDFGERIAQLANSTVEERWVGEILGATEVVLGRIHRTSQMIREARLPKDREEWLAGGPRGIYVLATAKACGEALRDLETWFSLLVSLLEVYQRQLSGLSKKVTRLERTVKGLRGNSRKVRLEDRRIGQKHKYCQSTGLHDALKTRSTGLQGSAAVAVRSETEVPPETAPSAPPAAAAAAAAADAREFLQDLARRPEGSFGRAAQRQLHTGGHSAVASLEPWKDVEAAAEGTLAAFNVTGGSAFSDDLERPLAGAAGVSQLGGDGCMQSPSSSGGQPSGKEGFGRVGVESNGEASEPLIVKSMHTATSLMAGSCTGRPPEGEQAGRLSQPGLADETETYSATVEEPTHELTGLAEVSADGLPMVPAFERPSQYVLPNGDAVAEGGEEGDRSSKREGSASGAVVDA</sequence>
<feature type="compositionally biased region" description="Polar residues" evidence="2">
    <location>
        <begin position="55"/>
        <end position="64"/>
    </location>
</feature>
<name>A0A7J6S8X8_PEROL</name>
<gene>
    <name evidence="3" type="ORF">FOZ62_001670</name>
</gene>
<evidence type="ECO:0000313" key="4">
    <source>
        <dbReference type="Proteomes" id="UP000574390"/>
    </source>
</evidence>
<evidence type="ECO:0000313" key="3">
    <source>
        <dbReference type="EMBL" id="KAF4728992.1"/>
    </source>
</evidence>
<reference evidence="3 4" key="1">
    <citation type="submission" date="2020-04" db="EMBL/GenBank/DDBJ databases">
        <title>Perkinsus olseni comparative genomics.</title>
        <authorList>
            <person name="Bogema D.R."/>
        </authorList>
    </citation>
    <scope>NUCLEOTIDE SEQUENCE [LARGE SCALE GENOMIC DNA]</scope>
    <source>
        <strain evidence="3">ATCC PRA-205</strain>
    </source>
</reference>
<dbReference type="EMBL" id="JABANM010016708">
    <property type="protein sequence ID" value="KAF4728992.1"/>
    <property type="molecule type" value="Genomic_DNA"/>
</dbReference>
<proteinExistence type="predicted"/>
<feature type="region of interest" description="Disordered" evidence="2">
    <location>
        <begin position="368"/>
        <end position="400"/>
    </location>
</feature>
<feature type="compositionally biased region" description="Basic and acidic residues" evidence="2">
    <location>
        <begin position="496"/>
        <end position="505"/>
    </location>
</feature>
<protein>
    <submittedName>
        <fullName evidence="3">Uncharacterized protein</fullName>
    </submittedName>
</protein>
<feature type="compositionally biased region" description="Low complexity" evidence="2">
    <location>
        <begin position="377"/>
        <end position="388"/>
    </location>
</feature>
<accession>A0A7J6S8X8</accession>